<gene>
    <name evidence="10" type="ORF">CJ263_15640</name>
</gene>
<organism evidence="10 11">
    <name type="scientific">Maribacter cobaltidurans</name>
    <dbReference type="NCBI Taxonomy" id="1178778"/>
    <lineage>
        <taxon>Bacteria</taxon>
        <taxon>Pseudomonadati</taxon>
        <taxon>Bacteroidota</taxon>
        <taxon>Flavobacteriia</taxon>
        <taxon>Flavobacteriales</taxon>
        <taxon>Flavobacteriaceae</taxon>
        <taxon>Maribacter</taxon>
    </lineage>
</organism>
<dbReference type="PANTHER" id="PTHR43394:SF1">
    <property type="entry name" value="ATP-BINDING CASSETTE SUB-FAMILY B MEMBER 10, MITOCHONDRIAL"/>
    <property type="match status" value="1"/>
</dbReference>
<evidence type="ECO:0000256" key="1">
    <source>
        <dbReference type="ARBA" id="ARBA00004651"/>
    </source>
</evidence>
<evidence type="ECO:0000256" key="4">
    <source>
        <dbReference type="ARBA" id="ARBA00022692"/>
    </source>
</evidence>
<reference evidence="10 11" key="1">
    <citation type="submission" date="2017-08" db="EMBL/GenBank/DDBJ databases">
        <title>The complete genome sequence of Maribacter sp. B1, isolated from deep-sea sediment.</title>
        <authorList>
            <person name="Wu Y.-H."/>
            <person name="Cheng H."/>
            <person name="Xu X.-W."/>
        </authorList>
    </citation>
    <scope>NUCLEOTIDE SEQUENCE [LARGE SCALE GENOMIC DNA]</scope>
    <source>
        <strain evidence="10 11">B1</strain>
    </source>
</reference>
<dbReference type="OrthoDB" id="1169006at2"/>
<evidence type="ECO:0000313" key="10">
    <source>
        <dbReference type="EMBL" id="ASV31530.1"/>
    </source>
</evidence>
<dbReference type="InterPro" id="IPR036640">
    <property type="entry name" value="ABC1_TM_sf"/>
</dbReference>
<dbReference type="Pfam" id="PF03412">
    <property type="entry name" value="Peptidase_C39"/>
    <property type="match status" value="1"/>
</dbReference>
<evidence type="ECO:0000256" key="7">
    <source>
        <dbReference type="ARBA" id="ARBA00022840"/>
    </source>
</evidence>
<sequence length="732" mass="84366">MFRKKDQHIELIRQHDLMDCGPASLSMVTSYFGNKFSLHNLREFCQIGKDGVSMLGIIHAAKKIGFKTQSVKLDLRQLVNNFNSPCILYWNKNHFLVLEAISFTGENRTFKIADPAHGKVTLDEEQFKQSWLKGEEKGIALFLDPTDKFYSLKDQNDFKERINHILRLFLPYKKKIFLLMFFVLIGSLLSIALPFLTEALIDKGVSKKDLNFITLILLAQLFVFLGIMGINILRNWYTLVIGANFSIDVIYSYLDKILKLPISFFDTKNSGDFNQRIQDNVKVEEFFTSDSILTVFSILTLIIYSIILFYYDIYLFVIYLGLTSLSVVWSFFWLRRRKTLDYQLFRAKSENQEAVYEFYNGIKEMKLNQYEDYKKNEWIDLQNNLLKINIKSLKIDQFQSIGFTFFNQLKNILVTFLAANYVVKDTMTLGALLSVSFIIGQMNSPIHQLLNFIKSQQDAFLSFNRLSEVYTQKNEEKESDKKLNPEIVPVDIKIQNVNFKYNILSHKYILQDINLMIPKGKVTAIVGHSGSGKTTLMKLLLNFFPPLSGKILYGLDEISEISAKSIRENSGIVMQDGYIFNDTIERNIAMNDTNVDKIKMNNVLKAVNLFDFVNSLALKEFTKIGSGGNDLSGGQKQRILIARAIYKNPKYIFLDEATSALDATNEKEVHNNLQKLFRNKTVVIIAHRLSTVQKADQIIVLSEGKMVEQGTHTELIDKKNFYYTLVKNQLNI</sequence>
<evidence type="ECO:0000256" key="8">
    <source>
        <dbReference type="ARBA" id="ARBA00022989"/>
    </source>
</evidence>
<dbReference type="RefSeq" id="WP_094998132.1">
    <property type="nucleotide sequence ID" value="NZ_BMJL01000015.1"/>
</dbReference>
<dbReference type="EMBL" id="CP022957">
    <property type="protein sequence ID" value="ASV31530.1"/>
    <property type="molecule type" value="Genomic_DNA"/>
</dbReference>
<keyword evidence="11" id="KW-1185">Reference proteome</keyword>
<dbReference type="Pfam" id="PF00664">
    <property type="entry name" value="ABC_membrane"/>
    <property type="match status" value="1"/>
</dbReference>
<dbReference type="PROSITE" id="PS00211">
    <property type="entry name" value="ABC_TRANSPORTER_1"/>
    <property type="match status" value="1"/>
</dbReference>
<evidence type="ECO:0000256" key="3">
    <source>
        <dbReference type="ARBA" id="ARBA00022475"/>
    </source>
</evidence>
<dbReference type="PANTHER" id="PTHR43394">
    <property type="entry name" value="ATP-DEPENDENT PERMEASE MDL1, MITOCHONDRIAL"/>
    <property type="match status" value="1"/>
</dbReference>
<accession>A0A223V8S2</accession>
<dbReference type="InterPro" id="IPR003593">
    <property type="entry name" value="AAA+_ATPase"/>
</dbReference>
<dbReference type="Gene3D" id="1.20.1560.10">
    <property type="entry name" value="ABC transporter type 1, transmembrane domain"/>
    <property type="match status" value="1"/>
</dbReference>
<name>A0A223V8S2_9FLAO</name>
<dbReference type="SMART" id="SM00382">
    <property type="entry name" value="AAA"/>
    <property type="match status" value="1"/>
</dbReference>
<dbReference type="Proteomes" id="UP000215244">
    <property type="component" value="Chromosome"/>
</dbReference>
<evidence type="ECO:0000256" key="9">
    <source>
        <dbReference type="ARBA" id="ARBA00023136"/>
    </source>
</evidence>
<dbReference type="PROSITE" id="PS50893">
    <property type="entry name" value="ABC_TRANSPORTER_2"/>
    <property type="match status" value="1"/>
</dbReference>
<dbReference type="InterPro" id="IPR003439">
    <property type="entry name" value="ABC_transporter-like_ATP-bd"/>
</dbReference>
<dbReference type="FunFam" id="3.40.50.300:FF:000299">
    <property type="entry name" value="ABC transporter ATP-binding protein/permease"/>
    <property type="match status" value="1"/>
</dbReference>
<keyword evidence="7 10" id="KW-0067">ATP-binding</keyword>
<keyword evidence="3" id="KW-1003">Cell membrane</keyword>
<dbReference type="GO" id="GO:0008233">
    <property type="term" value="F:peptidase activity"/>
    <property type="evidence" value="ECO:0007669"/>
    <property type="project" value="InterPro"/>
</dbReference>
<dbReference type="InterPro" id="IPR005074">
    <property type="entry name" value="Peptidase_C39"/>
</dbReference>
<dbReference type="CDD" id="cd18571">
    <property type="entry name" value="ABC_6TM_peptidase_like"/>
    <property type="match status" value="1"/>
</dbReference>
<evidence type="ECO:0000256" key="6">
    <source>
        <dbReference type="ARBA" id="ARBA00022801"/>
    </source>
</evidence>
<dbReference type="PROSITE" id="PS50929">
    <property type="entry name" value="ABC_TM1F"/>
    <property type="match status" value="1"/>
</dbReference>
<dbReference type="GO" id="GO:0005524">
    <property type="term" value="F:ATP binding"/>
    <property type="evidence" value="ECO:0007669"/>
    <property type="project" value="UniProtKB-KW"/>
</dbReference>
<keyword evidence="8" id="KW-1133">Transmembrane helix</keyword>
<keyword evidence="4" id="KW-0812">Transmembrane</keyword>
<dbReference type="Gene3D" id="3.90.70.10">
    <property type="entry name" value="Cysteine proteinases"/>
    <property type="match status" value="1"/>
</dbReference>
<evidence type="ECO:0000313" key="11">
    <source>
        <dbReference type="Proteomes" id="UP000215244"/>
    </source>
</evidence>
<dbReference type="PROSITE" id="PS50990">
    <property type="entry name" value="PEPTIDASE_C39"/>
    <property type="match status" value="1"/>
</dbReference>
<keyword evidence="5" id="KW-0547">Nucleotide-binding</keyword>
<keyword evidence="2" id="KW-0813">Transport</keyword>
<comment type="subcellular location">
    <subcellularLocation>
        <location evidence="1">Cell membrane</location>
        <topology evidence="1">Multi-pass membrane protein</topology>
    </subcellularLocation>
</comment>
<dbReference type="GO" id="GO:0015421">
    <property type="term" value="F:ABC-type oligopeptide transporter activity"/>
    <property type="evidence" value="ECO:0007669"/>
    <property type="project" value="TreeGrafter"/>
</dbReference>
<dbReference type="Pfam" id="PF00005">
    <property type="entry name" value="ABC_tran"/>
    <property type="match status" value="1"/>
</dbReference>
<protein>
    <submittedName>
        <fullName evidence="10">ABC transporter ATP-binding protein</fullName>
    </submittedName>
</protein>
<dbReference type="InterPro" id="IPR011527">
    <property type="entry name" value="ABC1_TM_dom"/>
</dbReference>
<dbReference type="KEGG" id="marb:CJ263_15640"/>
<dbReference type="Gene3D" id="3.40.50.300">
    <property type="entry name" value="P-loop containing nucleotide triphosphate hydrolases"/>
    <property type="match status" value="1"/>
</dbReference>
<evidence type="ECO:0000256" key="5">
    <source>
        <dbReference type="ARBA" id="ARBA00022741"/>
    </source>
</evidence>
<evidence type="ECO:0000256" key="2">
    <source>
        <dbReference type="ARBA" id="ARBA00022448"/>
    </source>
</evidence>
<dbReference type="GO" id="GO:0005886">
    <property type="term" value="C:plasma membrane"/>
    <property type="evidence" value="ECO:0007669"/>
    <property type="project" value="UniProtKB-SubCell"/>
</dbReference>
<dbReference type="InterPro" id="IPR039421">
    <property type="entry name" value="Type_1_exporter"/>
</dbReference>
<keyword evidence="6" id="KW-0378">Hydrolase</keyword>
<dbReference type="SUPFAM" id="SSF52540">
    <property type="entry name" value="P-loop containing nucleoside triphosphate hydrolases"/>
    <property type="match status" value="1"/>
</dbReference>
<dbReference type="GO" id="GO:0016887">
    <property type="term" value="F:ATP hydrolysis activity"/>
    <property type="evidence" value="ECO:0007669"/>
    <property type="project" value="InterPro"/>
</dbReference>
<dbReference type="InterPro" id="IPR017871">
    <property type="entry name" value="ABC_transporter-like_CS"/>
</dbReference>
<dbReference type="SUPFAM" id="SSF90123">
    <property type="entry name" value="ABC transporter transmembrane region"/>
    <property type="match status" value="1"/>
</dbReference>
<keyword evidence="9" id="KW-0472">Membrane</keyword>
<proteinExistence type="predicted"/>
<dbReference type="AlphaFoldDB" id="A0A223V8S2"/>
<dbReference type="InterPro" id="IPR027417">
    <property type="entry name" value="P-loop_NTPase"/>
</dbReference>
<dbReference type="GO" id="GO:0006508">
    <property type="term" value="P:proteolysis"/>
    <property type="evidence" value="ECO:0007669"/>
    <property type="project" value="InterPro"/>
</dbReference>